<dbReference type="Pfam" id="PF13692">
    <property type="entry name" value="Glyco_trans_1_4"/>
    <property type="match status" value="1"/>
</dbReference>
<accession>A0A100YXL7</accession>
<dbReference type="SUPFAM" id="SSF53756">
    <property type="entry name" value="UDP-Glycosyltransferase/glycogen phosphorylase"/>
    <property type="match status" value="1"/>
</dbReference>
<feature type="coiled-coil region" evidence="1">
    <location>
        <begin position="431"/>
        <end position="465"/>
    </location>
</feature>
<feature type="region of interest" description="Disordered" evidence="2">
    <location>
        <begin position="1"/>
        <end position="24"/>
    </location>
</feature>
<dbReference type="AlphaFoldDB" id="A0A100YXL7"/>
<dbReference type="EMBL" id="LOJF01000001">
    <property type="protein sequence ID" value="KUH59557.1"/>
    <property type="molecule type" value="Genomic_DNA"/>
</dbReference>
<organism evidence="3 4">
    <name type="scientific">Tractidigestivibacter scatoligenes</name>
    <name type="common">Olsenella scatoligenes</name>
    <dbReference type="NCBI Taxonomy" id="1299998"/>
    <lineage>
        <taxon>Bacteria</taxon>
        <taxon>Bacillati</taxon>
        <taxon>Actinomycetota</taxon>
        <taxon>Coriobacteriia</taxon>
        <taxon>Coriobacteriales</taxon>
        <taxon>Atopobiaceae</taxon>
        <taxon>Tractidigestivibacter</taxon>
    </lineage>
</organism>
<comment type="caution">
    <text evidence="3">The sequence shown here is derived from an EMBL/GenBank/DDBJ whole genome shotgun (WGS) entry which is preliminary data.</text>
</comment>
<proteinExistence type="predicted"/>
<evidence type="ECO:0000256" key="2">
    <source>
        <dbReference type="SAM" id="MobiDB-lite"/>
    </source>
</evidence>
<dbReference type="PANTHER" id="PTHR12526">
    <property type="entry name" value="GLYCOSYLTRANSFERASE"/>
    <property type="match status" value="1"/>
</dbReference>
<keyword evidence="1" id="KW-0175">Coiled coil</keyword>
<sequence>MRQLLDLGKPEGNNLGNEDLPMPSTESDKPAIAFHYFTFGIGGGEKVTSLLIKCFVEHGYPVTLLTDIPLSENHQELPSSVDCVVLPSAGDARSQLIQDTIAQRNIKVVVYASWLSTKAIQDEAAIQAAGAKFVYFPQSCVAYFVDKPDGQSLLHTMRTCAQSADAVAALGQSDVLFWKTWCPNSFLVTNPVGDYLAQGTTIPHVRGTRTVVWCGRLDPREKRPDLAIEVFSAFHRVRPDYRLVIVGGGDDNVLAGLKDLAAQRGIADAVTFVGWVNDCTPYLVDSDIYIQTSPVEGFCLTLCEAMNVGVPSVCFELPNCEPTRDSGVMQVPWNDVEQFVNALVFLADCSDNTYSSISKQEYQRVRELCDKDIYGEWHHVLAAALAQASADGDKVDDTQTRLMESLAGGYTRLADETARATQRCHELANDVERQSNDLREKDSRIQELEGELAAERAKVARFDTSISFKIGRAVTAPPRFIRDHLARHR</sequence>
<evidence type="ECO:0000313" key="3">
    <source>
        <dbReference type="EMBL" id="KUH59557.1"/>
    </source>
</evidence>
<gene>
    <name evidence="3" type="ORF">AUL39_04455</name>
</gene>
<keyword evidence="4" id="KW-1185">Reference proteome</keyword>
<dbReference type="Gene3D" id="3.40.50.2000">
    <property type="entry name" value="Glycogen Phosphorylase B"/>
    <property type="match status" value="1"/>
</dbReference>
<protein>
    <recommendedName>
        <fullName evidence="5">Glycosyl transferase family 1 domain-containing protein</fullName>
    </recommendedName>
</protein>
<name>A0A100YXL7_TRASO</name>
<evidence type="ECO:0008006" key="5">
    <source>
        <dbReference type="Google" id="ProtNLM"/>
    </source>
</evidence>
<dbReference type="STRING" id="1299998.AUL39_04455"/>
<evidence type="ECO:0000313" key="4">
    <source>
        <dbReference type="Proteomes" id="UP000054078"/>
    </source>
</evidence>
<evidence type="ECO:0000256" key="1">
    <source>
        <dbReference type="SAM" id="Coils"/>
    </source>
</evidence>
<dbReference type="Proteomes" id="UP000054078">
    <property type="component" value="Unassembled WGS sequence"/>
</dbReference>
<reference evidence="3 4" key="1">
    <citation type="submission" date="2015-12" db="EMBL/GenBank/DDBJ databases">
        <title>Draft Genome Sequence of Olsenella scatoligenes SK9K4T; a Producer of 3-Methylindole- (skatole) and 4-Methylphenol- (p-cresol) Isolated from Pig Feces.</title>
        <authorList>
            <person name="Li X."/>
            <person name="Borg B."/>
            <person name="Canibe N."/>
        </authorList>
    </citation>
    <scope>NUCLEOTIDE SEQUENCE [LARGE SCALE GENOMIC DNA]</scope>
    <source>
        <strain evidence="3 4">SK9K4</strain>
    </source>
</reference>